<reference evidence="1 2" key="1">
    <citation type="submission" date="2019-05" db="EMBL/GenBank/DDBJ databases">
        <title>Another draft genome of Portunus trituberculatus and its Hox gene families provides insights of decapod evolution.</title>
        <authorList>
            <person name="Jeong J.-H."/>
            <person name="Song I."/>
            <person name="Kim S."/>
            <person name="Choi T."/>
            <person name="Kim D."/>
            <person name="Ryu S."/>
            <person name="Kim W."/>
        </authorList>
    </citation>
    <scope>NUCLEOTIDE SEQUENCE [LARGE SCALE GENOMIC DNA]</scope>
    <source>
        <tissue evidence="1">Muscle</tissue>
    </source>
</reference>
<name>A0A5B7FVK2_PORTR</name>
<comment type="caution">
    <text evidence="1">The sequence shown here is derived from an EMBL/GenBank/DDBJ whole genome shotgun (WGS) entry which is preliminary data.</text>
</comment>
<protein>
    <submittedName>
        <fullName evidence="1">Uncharacterized protein</fullName>
    </submittedName>
</protein>
<evidence type="ECO:0000313" key="2">
    <source>
        <dbReference type="Proteomes" id="UP000324222"/>
    </source>
</evidence>
<evidence type="ECO:0000313" key="1">
    <source>
        <dbReference type="EMBL" id="MPC48344.1"/>
    </source>
</evidence>
<gene>
    <name evidence="1" type="ORF">E2C01_042113</name>
</gene>
<accession>A0A5B7FVK2</accession>
<dbReference type="Proteomes" id="UP000324222">
    <property type="component" value="Unassembled WGS sequence"/>
</dbReference>
<sequence length="113" mass="12339">MDAKNVLLRAPRLASVLPSLPDQALIFPRYFIPTFISQNLASLPSLAFLSPHRRPLITALYLGVPPPHRPGSRNPPAPCSPTLDAAANWMQHYLLISRVSASKQDMSGEATRG</sequence>
<dbReference type="AlphaFoldDB" id="A0A5B7FVK2"/>
<proteinExistence type="predicted"/>
<dbReference type="EMBL" id="VSRR010008238">
    <property type="protein sequence ID" value="MPC48344.1"/>
    <property type="molecule type" value="Genomic_DNA"/>
</dbReference>
<keyword evidence="2" id="KW-1185">Reference proteome</keyword>
<organism evidence="1 2">
    <name type="scientific">Portunus trituberculatus</name>
    <name type="common">Swimming crab</name>
    <name type="synonym">Neptunus trituberculatus</name>
    <dbReference type="NCBI Taxonomy" id="210409"/>
    <lineage>
        <taxon>Eukaryota</taxon>
        <taxon>Metazoa</taxon>
        <taxon>Ecdysozoa</taxon>
        <taxon>Arthropoda</taxon>
        <taxon>Crustacea</taxon>
        <taxon>Multicrustacea</taxon>
        <taxon>Malacostraca</taxon>
        <taxon>Eumalacostraca</taxon>
        <taxon>Eucarida</taxon>
        <taxon>Decapoda</taxon>
        <taxon>Pleocyemata</taxon>
        <taxon>Brachyura</taxon>
        <taxon>Eubrachyura</taxon>
        <taxon>Portunoidea</taxon>
        <taxon>Portunidae</taxon>
        <taxon>Portuninae</taxon>
        <taxon>Portunus</taxon>
    </lineage>
</organism>